<dbReference type="KEGG" id="ncv:NCAV_1335"/>
<keyword evidence="9" id="KW-0282">Flagellum</keyword>
<proteinExistence type="predicted"/>
<dbReference type="PANTHER" id="PTHR36506">
    <property type="entry name" value="PREFLAGELLIN PEPTIDASE"/>
    <property type="match status" value="1"/>
</dbReference>
<feature type="domain" description="Preflagellin peptidase C-terminal" evidence="8">
    <location>
        <begin position="184"/>
        <end position="220"/>
    </location>
</feature>
<protein>
    <submittedName>
        <fullName evidence="9">Putative Archaeal preflagellin peptidase FlaK</fullName>
    </submittedName>
</protein>
<organism evidence="9 10">
    <name type="scientific">Candidatus Nitrosocaldus cavascurensis</name>
    <dbReference type="NCBI Taxonomy" id="2058097"/>
    <lineage>
        <taxon>Archaea</taxon>
        <taxon>Nitrososphaerota</taxon>
        <taxon>Nitrososphaeria</taxon>
        <taxon>Candidatus Nitrosocaldales</taxon>
        <taxon>Candidatus Nitrosocaldaceae</taxon>
        <taxon>Candidatus Nitrosocaldus</taxon>
    </lineage>
</organism>
<dbReference type="Proteomes" id="UP000236248">
    <property type="component" value="Chromosome NCAV"/>
</dbReference>
<accession>A0A2K5AS82</accession>
<evidence type="ECO:0000256" key="5">
    <source>
        <dbReference type="ARBA" id="ARBA00023136"/>
    </source>
</evidence>
<feature type="domain" description="Prepilin type IV endopeptidase peptidase" evidence="7">
    <location>
        <begin position="1"/>
        <end position="117"/>
    </location>
</feature>
<evidence type="ECO:0000256" key="3">
    <source>
        <dbReference type="ARBA" id="ARBA00022692"/>
    </source>
</evidence>
<dbReference type="InterPro" id="IPR009655">
    <property type="entry name" value="Preflagellin_peptidase_C"/>
</dbReference>
<keyword evidence="2" id="KW-1003">Cell membrane</keyword>
<comment type="subcellular location">
    <subcellularLocation>
        <location evidence="1">Cell membrane</location>
        <topology evidence="1">Multi-pass membrane protein</topology>
    </subcellularLocation>
</comment>
<dbReference type="Gene3D" id="1.20.120.1220">
    <property type="match status" value="1"/>
</dbReference>
<dbReference type="EMBL" id="LT981265">
    <property type="protein sequence ID" value="SPC34501.1"/>
    <property type="molecule type" value="Genomic_DNA"/>
</dbReference>
<feature type="transmembrane region" description="Helical" evidence="6">
    <location>
        <begin position="203"/>
        <end position="225"/>
    </location>
</feature>
<feature type="transmembrane region" description="Helical" evidence="6">
    <location>
        <begin position="99"/>
        <end position="119"/>
    </location>
</feature>
<keyword evidence="9" id="KW-0969">Cilium</keyword>
<evidence type="ECO:0000256" key="1">
    <source>
        <dbReference type="ARBA" id="ARBA00004651"/>
    </source>
</evidence>
<dbReference type="Pfam" id="PF01478">
    <property type="entry name" value="Peptidase_A24"/>
    <property type="match status" value="1"/>
</dbReference>
<keyword evidence="4 6" id="KW-1133">Transmembrane helix</keyword>
<name>A0A2K5AS82_9ARCH</name>
<evidence type="ECO:0000313" key="9">
    <source>
        <dbReference type="EMBL" id="SPC34501.1"/>
    </source>
</evidence>
<reference evidence="10" key="1">
    <citation type="submission" date="2018-01" db="EMBL/GenBank/DDBJ databases">
        <authorList>
            <person name="Kerou L M."/>
        </authorList>
    </citation>
    <scope>NUCLEOTIDE SEQUENCE [LARGE SCALE GENOMIC DNA]</scope>
    <source>
        <strain evidence="10">SCU2</strain>
    </source>
</reference>
<evidence type="ECO:0000256" key="4">
    <source>
        <dbReference type="ARBA" id="ARBA00022989"/>
    </source>
</evidence>
<keyword evidence="9" id="KW-0966">Cell projection</keyword>
<dbReference type="Pfam" id="PF06847">
    <property type="entry name" value="Arc_PepC_II"/>
    <property type="match status" value="1"/>
</dbReference>
<evidence type="ECO:0000313" key="10">
    <source>
        <dbReference type="Proteomes" id="UP000236248"/>
    </source>
</evidence>
<keyword evidence="3 6" id="KW-0812">Transmembrane</keyword>
<dbReference type="InterPro" id="IPR052218">
    <property type="entry name" value="Preflagellin_Peptidase"/>
</dbReference>
<evidence type="ECO:0000256" key="2">
    <source>
        <dbReference type="ARBA" id="ARBA00022475"/>
    </source>
</evidence>
<evidence type="ECO:0000259" key="8">
    <source>
        <dbReference type="Pfam" id="PF06847"/>
    </source>
</evidence>
<keyword evidence="10" id="KW-1185">Reference proteome</keyword>
<dbReference type="GO" id="GO:0004190">
    <property type="term" value="F:aspartic-type endopeptidase activity"/>
    <property type="evidence" value="ECO:0007669"/>
    <property type="project" value="InterPro"/>
</dbReference>
<feature type="transmembrane region" description="Helical" evidence="6">
    <location>
        <begin position="20"/>
        <end position="38"/>
    </location>
</feature>
<keyword evidence="5 6" id="KW-0472">Membrane</keyword>
<gene>
    <name evidence="9" type="ORF">NCAV_1335</name>
</gene>
<dbReference type="PANTHER" id="PTHR36506:SF1">
    <property type="entry name" value="PREFLAGELLIN PEPTIDASE"/>
    <property type="match status" value="1"/>
</dbReference>
<dbReference type="InterPro" id="IPR000045">
    <property type="entry name" value="Prepilin_IV_endopep_pep"/>
</dbReference>
<dbReference type="AlphaFoldDB" id="A0A2K5AS82"/>
<feature type="transmembrane region" description="Helical" evidence="6">
    <location>
        <begin position="50"/>
        <end position="67"/>
    </location>
</feature>
<dbReference type="Gene3D" id="6.10.250.3240">
    <property type="match status" value="1"/>
</dbReference>
<sequence length="229" mass="25984">MLVVASIMDIRKREISDKVWIVSFTVGLTIIIVGLFTDNTFAMMFQQQQYIIRYALSIGITSPLAYIAYRSWLFGGADAKALIVISAILPFYEMKYSIHGIPALTILTNACMLTLVHILHNISRNTIAVIKGKDIFDGFDGETKLRKAIAFMIGFIAKRPRGYLFPIEESKGDKRMFTLSPKAYSDYVHESARDIWVTPALPFIVYMTIGFLLMLYVGDVLAYIFHSIW</sequence>
<evidence type="ECO:0000259" key="7">
    <source>
        <dbReference type="Pfam" id="PF01478"/>
    </source>
</evidence>
<dbReference type="GO" id="GO:0005886">
    <property type="term" value="C:plasma membrane"/>
    <property type="evidence" value="ECO:0007669"/>
    <property type="project" value="UniProtKB-SubCell"/>
</dbReference>
<evidence type="ECO:0000256" key="6">
    <source>
        <dbReference type="SAM" id="Phobius"/>
    </source>
</evidence>